<comment type="caution">
    <text evidence="1">The sequence shown here is derived from an EMBL/GenBank/DDBJ whole genome shotgun (WGS) entry which is preliminary data.</text>
</comment>
<dbReference type="RefSeq" id="WP_336557190.1">
    <property type="nucleotide sequence ID" value="NZ_JAYLLN010000003.1"/>
</dbReference>
<dbReference type="EMBL" id="JAYLLN010000003">
    <property type="protein sequence ID" value="MEI5983749.1"/>
    <property type="molecule type" value="Genomic_DNA"/>
</dbReference>
<keyword evidence="2" id="KW-1185">Reference proteome</keyword>
<gene>
    <name evidence="1" type="ORF">VJ786_02415</name>
</gene>
<proteinExistence type="predicted"/>
<name>A0ABU8I2U1_9SPHI</name>
<protein>
    <submittedName>
        <fullName evidence="1">Uncharacterized protein</fullName>
    </submittedName>
</protein>
<evidence type="ECO:0000313" key="2">
    <source>
        <dbReference type="Proteomes" id="UP001363035"/>
    </source>
</evidence>
<accession>A0ABU8I2U1</accession>
<evidence type="ECO:0000313" key="1">
    <source>
        <dbReference type="EMBL" id="MEI5983749.1"/>
    </source>
</evidence>
<reference evidence="1 2" key="1">
    <citation type="submission" date="2024-01" db="EMBL/GenBank/DDBJ databases">
        <title>Sphingobacterium tenebrionis sp. nov., a novel endophyte isolated from tenebrio molitor intestines.</title>
        <authorList>
            <person name="Zhang C."/>
        </authorList>
    </citation>
    <scope>NUCLEOTIDE SEQUENCE [LARGE SCALE GENOMIC DNA]</scope>
    <source>
        <strain evidence="1 2">PU5-4</strain>
    </source>
</reference>
<organism evidence="1 2">
    <name type="scientific">Sphingobacterium tenebrionis</name>
    <dbReference type="NCBI Taxonomy" id="3111775"/>
    <lineage>
        <taxon>Bacteria</taxon>
        <taxon>Pseudomonadati</taxon>
        <taxon>Bacteroidota</taxon>
        <taxon>Sphingobacteriia</taxon>
        <taxon>Sphingobacteriales</taxon>
        <taxon>Sphingobacteriaceae</taxon>
        <taxon>Sphingobacterium</taxon>
    </lineage>
</organism>
<sequence length="391" mass="45326">MENPTYKQIYFFKNLLELIIVWRAEKFPPPDLPDRTGLFKQMQEYCGEFQKSLEEELLGPVESMEQKKKLMDMYVQLQQILSGGWVLLEMKSPQSEADLVLQAVVGHVSEMMNSILEKLECPIPGSSKYPDLADDREHIADLFEKTKPFWTGDLHMGLMGERIKEYIIGTDLRFFPGKDAGQYFLKVLSSVGGWDWSEDLAHPFSPSGRFLFYMNYNSKAFMDDLVRCIQHKVSEQPTWDAKFVVLLDCRKKMLQMHFRKDAVLNPAYQGVREYLESWFEAEIFYLENAGVLVEGNKPRTVRTEVNPANKLMCNLSADQLSILLRAMDEIRLVEARSLSQVYRMIVPYLSTKNRKHLSADSLRVKSYQVERSDREQVLEVLDRMASKVSAL</sequence>
<dbReference type="Proteomes" id="UP001363035">
    <property type="component" value="Unassembled WGS sequence"/>
</dbReference>